<sequence>MKYKKVVCEETNMDRENFLDYLDIKDICKCPNLKSQNCHCLENFAMNCRWKGHLFKNPAKAILFLIRLKYIAQDLSKKVHSDSKHEDESNERSIFENVDTAENVSRQWAGFVLKTYEDLHRHNICEAGCTHILFRNNKMVSNYSRNVKKNKNVINKYEDLGWRCRQNLLPLKEMVNKICCKRRCTQKIKKNFQFYENLRNDSDFVQLRRKAAATLLKQENGIHTHCLKFIVALTGISRVTLRSIKNSLPLTLNYDEHQTFEITNELLDKMVEEVLTATDYPLEDSPTSTLYTHLQSPPTEKNEQVHLNQDVTTTQLVNHESSMVPTPDTQQMYHPVNGEQSCNLNGPIVFYTPQVQPTNMCNPNYPIQGQPYIENGNFQSYIPNQQCTYTDLNYMNIGFQAQNDGNYVMYPENNNYILLMQNPQMNTMNQLVNVDASSQIMTQPQVPFDSAYTTSNDPPHVSNQVNFAAMTPYYQE</sequence>
<dbReference type="AlphaFoldDB" id="A0A0C2MQY4"/>
<evidence type="ECO:0000313" key="2">
    <source>
        <dbReference type="Proteomes" id="UP000031668"/>
    </source>
</evidence>
<evidence type="ECO:0000313" key="1">
    <source>
        <dbReference type="EMBL" id="KII66715.1"/>
    </source>
</evidence>
<proteinExistence type="predicted"/>
<protein>
    <submittedName>
        <fullName evidence="1">Uncharacterized protein</fullName>
    </submittedName>
</protein>
<dbReference type="Proteomes" id="UP000031668">
    <property type="component" value="Unassembled WGS sequence"/>
</dbReference>
<organism evidence="1 2">
    <name type="scientific">Thelohanellus kitauei</name>
    <name type="common">Myxosporean</name>
    <dbReference type="NCBI Taxonomy" id="669202"/>
    <lineage>
        <taxon>Eukaryota</taxon>
        <taxon>Metazoa</taxon>
        <taxon>Cnidaria</taxon>
        <taxon>Myxozoa</taxon>
        <taxon>Myxosporea</taxon>
        <taxon>Bivalvulida</taxon>
        <taxon>Platysporina</taxon>
        <taxon>Myxobolidae</taxon>
        <taxon>Thelohanellus</taxon>
    </lineage>
</organism>
<name>A0A0C2MQY4_THEKT</name>
<dbReference type="OrthoDB" id="10068017at2759"/>
<dbReference type="EMBL" id="JWZT01003476">
    <property type="protein sequence ID" value="KII66715.1"/>
    <property type="molecule type" value="Genomic_DNA"/>
</dbReference>
<comment type="caution">
    <text evidence="1">The sequence shown here is derived from an EMBL/GenBank/DDBJ whole genome shotgun (WGS) entry which is preliminary data.</text>
</comment>
<gene>
    <name evidence="1" type="ORF">RF11_12948</name>
</gene>
<keyword evidence="2" id="KW-1185">Reference proteome</keyword>
<accession>A0A0C2MQY4</accession>
<reference evidence="1 2" key="1">
    <citation type="journal article" date="2014" name="Genome Biol. Evol.">
        <title>The genome of the myxosporean Thelohanellus kitauei shows adaptations to nutrient acquisition within its fish host.</title>
        <authorList>
            <person name="Yang Y."/>
            <person name="Xiong J."/>
            <person name="Zhou Z."/>
            <person name="Huo F."/>
            <person name="Miao W."/>
            <person name="Ran C."/>
            <person name="Liu Y."/>
            <person name="Zhang J."/>
            <person name="Feng J."/>
            <person name="Wang M."/>
            <person name="Wang M."/>
            <person name="Wang L."/>
            <person name="Yao B."/>
        </authorList>
    </citation>
    <scope>NUCLEOTIDE SEQUENCE [LARGE SCALE GENOMIC DNA]</scope>
    <source>
        <strain evidence="1">Wuqing</strain>
    </source>
</reference>